<evidence type="ECO:0000313" key="6">
    <source>
        <dbReference type="Proteomes" id="UP000245590"/>
    </source>
</evidence>
<dbReference type="PANTHER" id="PTHR23028:SF53">
    <property type="entry name" value="ACYL_TRANSF_3 DOMAIN-CONTAINING PROTEIN"/>
    <property type="match status" value="1"/>
</dbReference>
<feature type="compositionally biased region" description="Low complexity" evidence="1">
    <location>
        <begin position="152"/>
        <end position="197"/>
    </location>
</feature>
<keyword evidence="2" id="KW-1133">Transmembrane helix</keyword>
<keyword evidence="2" id="KW-0472">Membrane</keyword>
<feature type="compositionally biased region" description="Low complexity" evidence="1">
    <location>
        <begin position="216"/>
        <end position="234"/>
    </location>
</feature>
<comment type="caution">
    <text evidence="5">The sequence shown here is derived from an EMBL/GenBank/DDBJ whole genome shotgun (WGS) entry which is preliminary data.</text>
</comment>
<feature type="compositionally biased region" description="Low complexity" evidence="1">
    <location>
        <begin position="669"/>
        <end position="682"/>
    </location>
</feature>
<keyword evidence="5" id="KW-0012">Acyltransferase</keyword>
<dbReference type="PANTHER" id="PTHR23028">
    <property type="entry name" value="ACETYLTRANSFERASE"/>
    <property type="match status" value="1"/>
</dbReference>
<name>A0A2U2RKM7_9MICO</name>
<dbReference type="OrthoDB" id="3404679at2"/>
<feature type="region of interest" description="Disordered" evidence="1">
    <location>
        <begin position="1"/>
        <end position="258"/>
    </location>
</feature>
<proteinExistence type="predicted"/>
<organism evidence="5 6">
    <name type="scientific">Brachybacterium endophyticum</name>
    <dbReference type="NCBI Taxonomy" id="2182385"/>
    <lineage>
        <taxon>Bacteria</taxon>
        <taxon>Bacillati</taxon>
        <taxon>Actinomycetota</taxon>
        <taxon>Actinomycetes</taxon>
        <taxon>Micrococcales</taxon>
        <taxon>Dermabacteraceae</taxon>
        <taxon>Brachybacterium</taxon>
    </lineage>
</organism>
<feature type="compositionally biased region" description="Low complexity" evidence="1">
    <location>
        <begin position="980"/>
        <end position="994"/>
    </location>
</feature>
<dbReference type="Pfam" id="PF01757">
    <property type="entry name" value="Acyl_transf_3"/>
    <property type="match status" value="1"/>
</dbReference>
<feature type="transmembrane region" description="Helical" evidence="2">
    <location>
        <begin position="510"/>
        <end position="527"/>
    </location>
</feature>
<evidence type="ECO:0000259" key="3">
    <source>
        <dbReference type="Pfam" id="PF01757"/>
    </source>
</evidence>
<dbReference type="Proteomes" id="UP000245590">
    <property type="component" value="Unassembled WGS sequence"/>
</dbReference>
<feature type="transmembrane region" description="Helical" evidence="2">
    <location>
        <begin position="407"/>
        <end position="426"/>
    </location>
</feature>
<keyword evidence="5" id="KW-0808">Transferase</keyword>
<sequence length="994" mass="104900">MCALAPADVRRTRTQVRRYAPGGACRGATGNGELAEEGVVISDDDGTTPPHAPKRAHGRRRGTPREEARPPAPPEGTDPGSTAGQASSSAAPPPQRAHGRRARRAGVPDQRSEQVQPAGQEPAPARDSSLDAWLEPADLDDSLGYPVEFEGSAPEAADAVPGAAAESGSDGSDASSADAAPAQPAPTDTTSSDTAPSDPVPPTTAALERSEPDATSPAHARVRPAARAQAAPAPSSRPLPPHTALSGAIGGTTGTRTQEPGLAAPFRIEIHGLRAVAILLVAVYHVWFGRVSGGVDVFLFLSAFLLTGSFARRLESGRPLAVPRYGLKTFKRLLPPAVVTILGSLVIAYTVLPPTIWSTVGRQAWASALYVQNYVLAADSVDYYAHDAAAASPLQHFWSMSIQGQIFLVWPLLFVLGGLLLRIPALRSPRAHLSPRRVMALLFGAVLVASLAWSILSTASNQTYAYFDTTARLWEFAAGSLLGLALPWIDRLTGATTSAQRRPRGSALRAVLGWIGLAALLSCGALLDVQGMFPGWIAIWPLTAAALVILAGRSGRSWGADSFLSLRPVVFLGSIAYALYLVHWPLLIGWLELSRQERAGWADGAAVLALSLLVAWLLTRLVDTPVRRSAWLDARAPRALAAVAVSLVVVLVGSQVVFPQVTERSLTVAAPAPSPSASSPASDGEEVEPPDVPNPGAQWTVDPLTDGFGPIIPGLEEATEPSELTYDDDCTTELGLPETVTCRYTPAPEGDPDLTVAMTGDSHAGQYTGGVLKAARKHNWAVYYIGHSGCTFTTEPVETQCKDVNTSWETLLDGVDPDVVVTMGTRTSFNGGSDTEKDREGLDSGLALTTQRGIPVLLLRDNPRWPKKNEEGNRYDCAYRVLRDGGNNADADAECGDDMSNRMAAQNPAADRASDDPFAPIRVADPAGDVLCPKGRCSPVVGNVFVYRDSYHVSDAFSRTMSPWLEEQIEATVAMKDPEATGPAGAAGASDDGA</sequence>
<accession>A0A2U2RKM7</accession>
<keyword evidence="6" id="KW-1185">Reference proteome</keyword>
<evidence type="ECO:0000256" key="1">
    <source>
        <dbReference type="SAM" id="MobiDB-lite"/>
    </source>
</evidence>
<evidence type="ECO:0000259" key="4">
    <source>
        <dbReference type="Pfam" id="PF19040"/>
    </source>
</evidence>
<dbReference type="GO" id="GO:0016747">
    <property type="term" value="F:acyltransferase activity, transferring groups other than amino-acyl groups"/>
    <property type="evidence" value="ECO:0007669"/>
    <property type="project" value="InterPro"/>
</dbReference>
<dbReference type="GO" id="GO:0009103">
    <property type="term" value="P:lipopolysaccharide biosynthetic process"/>
    <property type="evidence" value="ECO:0007669"/>
    <property type="project" value="TreeGrafter"/>
</dbReference>
<feature type="transmembrane region" description="Helical" evidence="2">
    <location>
        <begin position="471"/>
        <end position="489"/>
    </location>
</feature>
<feature type="domain" description="Acyltransferase 3" evidence="3">
    <location>
        <begin position="269"/>
        <end position="620"/>
    </location>
</feature>
<feature type="transmembrane region" description="Helical" evidence="2">
    <location>
        <begin position="533"/>
        <end position="552"/>
    </location>
</feature>
<evidence type="ECO:0000256" key="2">
    <source>
        <dbReference type="SAM" id="Phobius"/>
    </source>
</evidence>
<dbReference type="GO" id="GO:0016020">
    <property type="term" value="C:membrane"/>
    <property type="evidence" value="ECO:0007669"/>
    <property type="project" value="TreeGrafter"/>
</dbReference>
<feature type="transmembrane region" description="Helical" evidence="2">
    <location>
        <begin position="564"/>
        <end position="587"/>
    </location>
</feature>
<keyword evidence="2" id="KW-0812">Transmembrane</keyword>
<feature type="transmembrane region" description="Helical" evidence="2">
    <location>
        <begin position="438"/>
        <end position="459"/>
    </location>
</feature>
<feature type="domain" description="SGNH" evidence="4">
    <location>
        <begin position="739"/>
        <end position="963"/>
    </location>
</feature>
<dbReference type="AlphaFoldDB" id="A0A2U2RKM7"/>
<dbReference type="InterPro" id="IPR043968">
    <property type="entry name" value="SGNH"/>
</dbReference>
<feature type="region of interest" description="Disordered" evidence="1">
    <location>
        <begin position="668"/>
        <end position="700"/>
    </location>
</feature>
<dbReference type="InterPro" id="IPR002656">
    <property type="entry name" value="Acyl_transf_3_dom"/>
</dbReference>
<dbReference type="Pfam" id="PF19040">
    <property type="entry name" value="SGNH"/>
    <property type="match status" value="1"/>
</dbReference>
<dbReference type="InterPro" id="IPR050879">
    <property type="entry name" value="Acyltransferase_3"/>
</dbReference>
<feature type="transmembrane region" description="Helical" evidence="2">
    <location>
        <begin position="333"/>
        <end position="352"/>
    </location>
</feature>
<protein>
    <submittedName>
        <fullName evidence="5">Acyltransferase</fullName>
    </submittedName>
</protein>
<feature type="transmembrane region" description="Helical" evidence="2">
    <location>
        <begin position="639"/>
        <end position="658"/>
    </location>
</feature>
<gene>
    <name evidence="5" type="ORF">DEO23_05525</name>
</gene>
<feature type="transmembrane region" description="Helical" evidence="2">
    <location>
        <begin position="294"/>
        <end position="312"/>
    </location>
</feature>
<dbReference type="EMBL" id="QFKX01000002">
    <property type="protein sequence ID" value="PWH06432.1"/>
    <property type="molecule type" value="Genomic_DNA"/>
</dbReference>
<feature type="transmembrane region" description="Helical" evidence="2">
    <location>
        <begin position="599"/>
        <end position="618"/>
    </location>
</feature>
<feature type="region of interest" description="Disordered" evidence="1">
    <location>
        <begin position="975"/>
        <end position="994"/>
    </location>
</feature>
<evidence type="ECO:0000313" key="5">
    <source>
        <dbReference type="EMBL" id="PWH06432.1"/>
    </source>
</evidence>
<reference evidence="5 6" key="1">
    <citation type="submission" date="2018-05" db="EMBL/GenBank/DDBJ databases">
        <title>Brachybacterium sp. M1HQ-2T, whole genome shotgun sequence.</title>
        <authorList>
            <person name="Tuo L."/>
        </authorList>
    </citation>
    <scope>NUCLEOTIDE SEQUENCE [LARGE SCALE GENOMIC DNA]</scope>
    <source>
        <strain evidence="5 6">M1HQ-2</strain>
    </source>
</reference>
<feature type="compositionally biased region" description="Basic residues" evidence="1">
    <location>
        <begin position="52"/>
        <end position="62"/>
    </location>
</feature>
<feature type="compositionally biased region" description="Low complexity" evidence="1">
    <location>
        <begin position="77"/>
        <end position="90"/>
    </location>
</feature>